<gene>
    <name evidence="1" type="ORF">ACH5RR_001091</name>
</gene>
<feature type="non-terminal residue" evidence="1">
    <location>
        <position position="100"/>
    </location>
</feature>
<proteinExistence type="predicted"/>
<feature type="non-terminal residue" evidence="1">
    <location>
        <position position="1"/>
    </location>
</feature>
<organism evidence="1 2">
    <name type="scientific">Cinchona calisaya</name>
    <dbReference type="NCBI Taxonomy" id="153742"/>
    <lineage>
        <taxon>Eukaryota</taxon>
        <taxon>Viridiplantae</taxon>
        <taxon>Streptophyta</taxon>
        <taxon>Embryophyta</taxon>
        <taxon>Tracheophyta</taxon>
        <taxon>Spermatophyta</taxon>
        <taxon>Magnoliopsida</taxon>
        <taxon>eudicotyledons</taxon>
        <taxon>Gunneridae</taxon>
        <taxon>Pentapetalae</taxon>
        <taxon>asterids</taxon>
        <taxon>lamiids</taxon>
        <taxon>Gentianales</taxon>
        <taxon>Rubiaceae</taxon>
        <taxon>Cinchonoideae</taxon>
        <taxon>Cinchoneae</taxon>
        <taxon>Cinchona</taxon>
    </lineage>
</organism>
<dbReference type="EMBL" id="JBJUIK010000001">
    <property type="protein sequence ID" value="KAL3537725.1"/>
    <property type="molecule type" value="Genomic_DNA"/>
</dbReference>
<evidence type="ECO:0000313" key="2">
    <source>
        <dbReference type="Proteomes" id="UP001630127"/>
    </source>
</evidence>
<dbReference type="AlphaFoldDB" id="A0ABD3B2Z2"/>
<protein>
    <submittedName>
        <fullName evidence="1">Uncharacterized protein</fullName>
    </submittedName>
</protein>
<sequence>VAGSSGLSLLEKAKILTTDSVEEKQATAVAIGVMKEMIDTNMLCTDAIATVHAELKHQEQTVESQEPNAIQAVPLQKDVEAEGHIDKINRMSMELRDDHH</sequence>
<name>A0ABD3B2Z2_9GENT</name>
<comment type="caution">
    <text evidence="1">The sequence shown here is derived from an EMBL/GenBank/DDBJ whole genome shotgun (WGS) entry which is preliminary data.</text>
</comment>
<dbReference type="Proteomes" id="UP001630127">
    <property type="component" value="Unassembled WGS sequence"/>
</dbReference>
<keyword evidence="2" id="KW-1185">Reference proteome</keyword>
<accession>A0ABD3B2Z2</accession>
<reference evidence="1 2" key="1">
    <citation type="submission" date="2024-11" db="EMBL/GenBank/DDBJ databases">
        <title>A near-complete genome assembly of Cinchona calisaya.</title>
        <authorList>
            <person name="Lian D.C."/>
            <person name="Zhao X.W."/>
            <person name="Wei L."/>
        </authorList>
    </citation>
    <scope>NUCLEOTIDE SEQUENCE [LARGE SCALE GENOMIC DNA]</scope>
    <source>
        <tissue evidence="1">Nenye</tissue>
    </source>
</reference>
<evidence type="ECO:0000313" key="1">
    <source>
        <dbReference type="EMBL" id="KAL3537725.1"/>
    </source>
</evidence>